<evidence type="ECO:0000313" key="2">
    <source>
        <dbReference type="Proteomes" id="UP001230188"/>
    </source>
</evidence>
<accession>A0AAD7UMG6</accession>
<proteinExistence type="predicted"/>
<evidence type="ECO:0000313" key="1">
    <source>
        <dbReference type="EMBL" id="KAJ8611967.1"/>
    </source>
</evidence>
<dbReference type="AlphaFoldDB" id="A0AAD7UMG6"/>
<gene>
    <name evidence="1" type="ORF">CTAYLR_004346</name>
</gene>
<name>A0AAD7UMG6_9STRA</name>
<reference evidence="1" key="1">
    <citation type="submission" date="2023-01" db="EMBL/GenBank/DDBJ databases">
        <title>Metagenome sequencing of chrysophaentin producing Chrysophaeum taylorii.</title>
        <authorList>
            <person name="Davison J."/>
            <person name="Bewley C."/>
        </authorList>
    </citation>
    <scope>NUCLEOTIDE SEQUENCE</scope>
    <source>
        <strain evidence="1">NIES-1699</strain>
    </source>
</reference>
<organism evidence="1 2">
    <name type="scientific">Chrysophaeum taylorii</name>
    <dbReference type="NCBI Taxonomy" id="2483200"/>
    <lineage>
        <taxon>Eukaryota</taxon>
        <taxon>Sar</taxon>
        <taxon>Stramenopiles</taxon>
        <taxon>Ochrophyta</taxon>
        <taxon>Pelagophyceae</taxon>
        <taxon>Pelagomonadales</taxon>
        <taxon>Pelagomonadaceae</taxon>
        <taxon>Chrysophaeum</taxon>
    </lineage>
</organism>
<dbReference type="EMBL" id="JAQMWT010000059">
    <property type="protein sequence ID" value="KAJ8611967.1"/>
    <property type="molecule type" value="Genomic_DNA"/>
</dbReference>
<protein>
    <submittedName>
        <fullName evidence="1">Uncharacterized protein</fullName>
    </submittedName>
</protein>
<dbReference type="Proteomes" id="UP001230188">
    <property type="component" value="Unassembled WGS sequence"/>
</dbReference>
<sequence length="165" mass="18190">MIIMFFCLVPLAAAFFAPPPRLPTSARRLQRAQPVAFFESFFPNQEADARLDALVSSSKAVLLTDASGASTSIRDGLKAAKVGNFKEIRLDQEADSKALIGSLRRRVGTAPPTLIVGGAVFDQKRIDYLVRQDMMLPVFRAAGTSGELRLPFQDLRFYLAKTIRE</sequence>
<keyword evidence="2" id="KW-1185">Reference proteome</keyword>
<comment type="caution">
    <text evidence="1">The sequence shown here is derived from an EMBL/GenBank/DDBJ whole genome shotgun (WGS) entry which is preliminary data.</text>
</comment>